<dbReference type="EMBL" id="GGEC01087096">
    <property type="protein sequence ID" value="MBX67580.1"/>
    <property type="molecule type" value="Transcribed_RNA"/>
</dbReference>
<proteinExistence type="predicted"/>
<reference evidence="1" key="1">
    <citation type="submission" date="2018-02" db="EMBL/GenBank/DDBJ databases">
        <title>Rhizophora mucronata_Transcriptome.</title>
        <authorList>
            <person name="Meera S.P."/>
            <person name="Sreeshan A."/>
            <person name="Augustine A."/>
        </authorList>
    </citation>
    <scope>NUCLEOTIDE SEQUENCE</scope>
    <source>
        <tissue evidence="1">Leaf</tissue>
    </source>
</reference>
<organism evidence="1">
    <name type="scientific">Rhizophora mucronata</name>
    <name type="common">Asiatic mangrove</name>
    <dbReference type="NCBI Taxonomy" id="61149"/>
    <lineage>
        <taxon>Eukaryota</taxon>
        <taxon>Viridiplantae</taxon>
        <taxon>Streptophyta</taxon>
        <taxon>Embryophyta</taxon>
        <taxon>Tracheophyta</taxon>
        <taxon>Spermatophyta</taxon>
        <taxon>Magnoliopsida</taxon>
        <taxon>eudicotyledons</taxon>
        <taxon>Gunneridae</taxon>
        <taxon>Pentapetalae</taxon>
        <taxon>rosids</taxon>
        <taxon>fabids</taxon>
        <taxon>Malpighiales</taxon>
        <taxon>Rhizophoraceae</taxon>
        <taxon>Rhizophora</taxon>
    </lineage>
</organism>
<accession>A0A2P2QKQ3</accession>
<protein>
    <submittedName>
        <fullName evidence="1">Uncharacterized protein</fullName>
    </submittedName>
</protein>
<evidence type="ECO:0000313" key="1">
    <source>
        <dbReference type="EMBL" id="MBX67580.1"/>
    </source>
</evidence>
<name>A0A2P2QKQ3_RHIMU</name>
<dbReference type="AlphaFoldDB" id="A0A2P2QKQ3"/>
<sequence>MELILELSVTNSKEILSYYSLILSLGKQSNYICCLNGLNFCSSQCYSFIN</sequence>